<keyword evidence="3" id="KW-1185">Reference proteome</keyword>
<dbReference type="SMART" id="SM00418">
    <property type="entry name" value="HTH_ARSR"/>
    <property type="match status" value="1"/>
</dbReference>
<evidence type="ECO:0000259" key="1">
    <source>
        <dbReference type="SMART" id="SM00418"/>
    </source>
</evidence>
<sequence>MSPTRIFDPRAVLAVTHPLRMRLLGELSRRGTARVVDLAGGLGEPANSVSFHLRQLAKYGLIEENPERSQNGRERWWRMTSDRGFEIDLDAMRQLEGGEAAVGVFRRVAEGHVLALHRAVQVPPSAVDVPSGQQRTISDDFAVRLSDAELQQMRGEFAELLDRWTDTSRALNDVDDGVERRAYYGVVMAALVQDIGATTHGPHKEQQQ</sequence>
<dbReference type="RefSeq" id="WP_345502983.1">
    <property type="nucleotide sequence ID" value="NZ_BAABLO010000005.1"/>
</dbReference>
<organism evidence="2 3">
    <name type="scientific">Pedococcus ginsenosidimutans</name>
    <dbReference type="NCBI Taxonomy" id="490570"/>
    <lineage>
        <taxon>Bacteria</taxon>
        <taxon>Bacillati</taxon>
        <taxon>Actinomycetota</taxon>
        <taxon>Actinomycetes</taxon>
        <taxon>Micrococcales</taxon>
        <taxon>Intrasporangiaceae</taxon>
        <taxon>Pedococcus</taxon>
    </lineage>
</organism>
<dbReference type="InterPro" id="IPR036390">
    <property type="entry name" value="WH_DNA-bd_sf"/>
</dbReference>
<dbReference type="Gene3D" id="1.10.10.10">
    <property type="entry name" value="Winged helix-like DNA-binding domain superfamily/Winged helix DNA-binding domain"/>
    <property type="match status" value="1"/>
</dbReference>
<dbReference type="InterPro" id="IPR001845">
    <property type="entry name" value="HTH_ArsR_DNA-bd_dom"/>
</dbReference>
<dbReference type="InterPro" id="IPR011991">
    <property type="entry name" value="ArsR-like_HTH"/>
</dbReference>
<dbReference type="EMBL" id="BAABLO010000005">
    <property type="protein sequence ID" value="GAA4722312.1"/>
    <property type="molecule type" value="Genomic_DNA"/>
</dbReference>
<reference evidence="3" key="1">
    <citation type="journal article" date="2019" name="Int. J. Syst. Evol. Microbiol.">
        <title>The Global Catalogue of Microorganisms (GCM) 10K type strain sequencing project: providing services to taxonomists for standard genome sequencing and annotation.</title>
        <authorList>
            <consortium name="The Broad Institute Genomics Platform"/>
            <consortium name="The Broad Institute Genome Sequencing Center for Infectious Disease"/>
            <person name="Wu L."/>
            <person name="Ma J."/>
        </authorList>
    </citation>
    <scope>NUCLEOTIDE SEQUENCE [LARGE SCALE GENOMIC DNA]</scope>
    <source>
        <strain evidence="3">JCM 18961</strain>
    </source>
</reference>
<dbReference type="Proteomes" id="UP001500556">
    <property type="component" value="Unassembled WGS sequence"/>
</dbReference>
<protein>
    <submittedName>
        <fullName evidence="2">Helix-turn-helix domain-containing protein</fullName>
    </submittedName>
</protein>
<dbReference type="InterPro" id="IPR036388">
    <property type="entry name" value="WH-like_DNA-bd_sf"/>
</dbReference>
<dbReference type="SUPFAM" id="SSF46785">
    <property type="entry name" value="Winged helix' DNA-binding domain"/>
    <property type="match status" value="1"/>
</dbReference>
<gene>
    <name evidence="2" type="ORF">GCM10025782_20330</name>
</gene>
<proteinExistence type="predicted"/>
<name>A0ABP8Y6Y0_9MICO</name>
<accession>A0ABP8Y6Y0</accession>
<evidence type="ECO:0000313" key="3">
    <source>
        <dbReference type="Proteomes" id="UP001500556"/>
    </source>
</evidence>
<feature type="domain" description="HTH arsR-type" evidence="1">
    <location>
        <begin position="11"/>
        <end position="93"/>
    </location>
</feature>
<evidence type="ECO:0000313" key="2">
    <source>
        <dbReference type="EMBL" id="GAA4722312.1"/>
    </source>
</evidence>
<comment type="caution">
    <text evidence="2">The sequence shown here is derived from an EMBL/GenBank/DDBJ whole genome shotgun (WGS) entry which is preliminary data.</text>
</comment>
<dbReference type="CDD" id="cd00090">
    <property type="entry name" value="HTH_ARSR"/>
    <property type="match status" value="1"/>
</dbReference>
<dbReference type="Pfam" id="PF12840">
    <property type="entry name" value="HTH_20"/>
    <property type="match status" value="1"/>
</dbReference>